<dbReference type="AlphaFoldDB" id="A0A560MFK0"/>
<organism evidence="3 4">
    <name type="scientific">Bradyrhizobium macuxiense</name>
    <dbReference type="NCBI Taxonomy" id="1755647"/>
    <lineage>
        <taxon>Bacteria</taxon>
        <taxon>Pseudomonadati</taxon>
        <taxon>Pseudomonadota</taxon>
        <taxon>Alphaproteobacteria</taxon>
        <taxon>Hyphomicrobiales</taxon>
        <taxon>Nitrobacteraceae</taxon>
        <taxon>Bradyrhizobium</taxon>
    </lineage>
</organism>
<reference evidence="3 4" key="1">
    <citation type="submission" date="2019-06" db="EMBL/GenBank/DDBJ databases">
        <title>Genomic Encyclopedia of Type Strains, Phase IV (KMG-V): Genome sequencing to study the core and pangenomes of soil and plant-associated prokaryotes.</title>
        <authorList>
            <person name="Whitman W."/>
        </authorList>
    </citation>
    <scope>NUCLEOTIDE SEQUENCE [LARGE SCALE GENOMIC DNA]</scope>
    <source>
        <strain evidence="3 4">BR 10355</strain>
    </source>
</reference>
<evidence type="ECO:0000313" key="3">
    <source>
        <dbReference type="EMBL" id="TWC06134.1"/>
    </source>
</evidence>
<feature type="chain" id="PRO_5021964225" evidence="2">
    <location>
        <begin position="31"/>
        <end position="567"/>
    </location>
</feature>
<accession>A0A560MFK0</accession>
<feature type="signal peptide" evidence="2">
    <location>
        <begin position="1"/>
        <end position="30"/>
    </location>
</feature>
<comment type="caution">
    <text evidence="3">The sequence shown here is derived from an EMBL/GenBank/DDBJ whole genome shotgun (WGS) entry which is preliminary data.</text>
</comment>
<dbReference type="RefSeq" id="WP_283810811.1">
    <property type="nucleotide sequence ID" value="NZ_VITY01000002.1"/>
</dbReference>
<feature type="compositionally biased region" description="Gly residues" evidence="1">
    <location>
        <begin position="32"/>
        <end position="48"/>
    </location>
</feature>
<name>A0A560MFK0_9BRAD</name>
<sequence>MARRKHPWLALVAVLAAAASLTLPADPAQAARGGGGGHGGGGGGFHGGGGGGFHGGGGGFHGGGGGFHSGGGFHGGGGGFRGGAMGGFHGGGGGFHGGAARAGGFHTIHAAPHAATRMGRSGGGRQFHAVHNPAMTHGPAVSRNPAISHGVAAGRQAPSAAAMRRNASAVGRTLSSRPVTAALRSPGGLRNPAARAAVMTAAAGAAWGIHNNNGGWWWRHPHGGFGWIGPVFWPYAYYDLYDYAWWGDDYDPYFWDYGYNDIYTGLFGPYDYDALSGYAYYLPGYAGPRPQVTGRSSAPTQTATLADMCGSDRSDIAGFPIEQFRSAIQPNAEQSAALDELASASQKASETILNSCPKDVPVTAPSRLAAMQQRLQAMRDAVGILQPALEKFYGLLSDDQKAKVTALAANQQRGTREATSGNGNCNAAQPAAIAWPGDVIERDVRPTDAQRASLDALRDAATKAEDTLKSSCPPADARTPPARLAAVGARLDSMLQAIGTVRPALDTFYSSLSDEQKAAFDAVGPERDSGRSAMAAAGGDEPPRGHHRRHHRHGPNIGGMIFRMMGL</sequence>
<dbReference type="InterPro" id="IPR012899">
    <property type="entry name" value="LTXXQ"/>
</dbReference>
<dbReference type="GO" id="GO:0042597">
    <property type="term" value="C:periplasmic space"/>
    <property type="evidence" value="ECO:0007669"/>
    <property type="project" value="InterPro"/>
</dbReference>
<protein>
    <submittedName>
        <fullName evidence="3">LTXXQ motif family protein</fullName>
    </submittedName>
</protein>
<feature type="region of interest" description="Disordered" evidence="1">
    <location>
        <begin position="28"/>
        <end position="48"/>
    </location>
</feature>
<evidence type="ECO:0000313" key="4">
    <source>
        <dbReference type="Proteomes" id="UP000321304"/>
    </source>
</evidence>
<dbReference type="Pfam" id="PF07813">
    <property type="entry name" value="LTXXQ"/>
    <property type="match status" value="2"/>
</dbReference>
<evidence type="ECO:0000256" key="1">
    <source>
        <dbReference type="SAM" id="MobiDB-lite"/>
    </source>
</evidence>
<evidence type="ECO:0000256" key="2">
    <source>
        <dbReference type="SAM" id="SignalP"/>
    </source>
</evidence>
<feature type="compositionally biased region" description="Basic residues" evidence="1">
    <location>
        <begin position="545"/>
        <end position="554"/>
    </location>
</feature>
<feature type="region of interest" description="Disordered" evidence="1">
    <location>
        <begin position="522"/>
        <end position="558"/>
    </location>
</feature>
<dbReference type="Proteomes" id="UP000321304">
    <property type="component" value="Unassembled WGS sequence"/>
</dbReference>
<dbReference type="EMBL" id="VITY01000002">
    <property type="protein sequence ID" value="TWC06134.1"/>
    <property type="molecule type" value="Genomic_DNA"/>
</dbReference>
<proteinExistence type="predicted"/>
<keyword evidence="4" id="KW-1185">Reference proteome</keyword>
<gene>
    <name evidence="3" type="ORF">FBZ93_102448</name>
</gene>
<keyword evidence="2" id="KW-0732">Signal</keyword>